<dbReference type="Gene3D" id="1.20.1280.50">
    <property type="match status" value="1"/>
</dbReference>
<proteinExistence type="predicted"/>
<reference evidence="2" key="1">
    <citation type="submission" date="2021-01" db="EMBL/GenBank/DDBJ databases">
        <title>Metabolic potential, ecology and presence of endohyphal bacteria is reflected in genomic diversity of Mucoromycotina.</title>
        <authorList>
            <person name="Muszewska A."/>
            <person name="Okrasinska A."/>
            <person name="Steczkiewicz K."/>
            <person name="Drgas O."/>
            <person name="Orlowska M."/>
            <person name="Perlinska-Lenart U."/>
            <person name="Aleksandrzak-Piekarczyk T."/>
            <person name="Szatraj K."/>
            <person name="Zielenkiewicz U."/>
            <person name="Pilsyk S."/>
            <person name="Malc E."/>
            <person name="Mieczkowski P."/>
            <person name="Kruszewska J.S."/>
            <person name="Biernat P."/>
            <person name="Pawlowska J."/>
        </authorList>
    </citation>
    <scope>NUCLEOTIDE SEQUENCE</scope>
    <source>
        <strain evidence="2">WA0000018081</strain>
    </source>
</reference>
<dbReference type="PANTHER" id="PTHR38926">
    <property type="entry name" value="F-BOX DOMAIN CONTAINING PROTEIN, EXPRESSED"/>
    <property type="match status" value="1"/>
</dbReference>
<dbReference type="InterPro" id="IPR036047">
    <property type="entry name" value="F-box-like_dom_sf"/>
</dbReference>
<keyword evidence="3" id="KW-1185">Reference proteome</keyword>
<dbReference type="InterPro" id="IPR001810">
    <property type="entry name" value="F-box_dom"/>
</dbReference>
<dbReference type="SUPFAM" id="SSF81383">
    <property type="entry name" value="F-box domain"/>
    <property type="match status" value="1"/>
</dbReference>
<name>A0A8H7SMA8_9FUNG</name>
<dbReference type="PANTHER" id="PTHR38926:SF5">
    <property type="entry name" value="F-BOX AND LEUCINE-RICH REPEAT PROTEIN 6"/>
    <property type="match status" value="1"/>
</dbReference>
<sequence>MSNYSLRSWSELPAELLQYILQEVYDKKTIFQCQLVCKSWKKPAERVAYHTITISSYNPQLKKLVSTLQSLEHLGERVNKINFNIVIRNSQKYWDRLGYFEKLSGYCPNVKVITSKNSCYWLWTRLLMQQHRWKNLQEIPRPIYSDNMGVYIKTAYGFYDRLTNLTLILNSLEYVTVSLSRTVLTKLLSDLSTFKCLKHLEIEKLNGLRLEEVDEILDSCPKLISFSVHRRHALIINNRHRSNITENTSLLNKIDLFKPKINLKKFSFCFTTDGGKATLNYIMHVLPSLETLHFNPNFYKTDLVCSNAVIMSFLQYSLSRTTIDVKYLACDDITSLLPVFWQSEAYRAANKTEVSLAIEETNLLNTRPHHKPYIGMTRRHEVTVTFVKFDEACSRVELIENIGSFLTNLKIGSAWLGLYSLTATRATSREAFLDHIFEYCPLLKRLEGSFHTLQFYKPKISIHTSLEELVLISTVVHPTVLEQLSIQLPNLKRMSFLKKTFTKYDGKNIHRKNLEINMPNTRFDKLYVVREFSNQYYSNLFLKHSSENGDQYFYVDLKSDITRFSESSHLDYSNNSTSKTTHFLNLRCHTFRELVVEFDKKKVRLLA</sequence>
<dbReference type="EMBL" id="JAEPRE010000170">
    <property type="protein sequence ID" value="KAG2231060.1"/>
    <property type="molecule type" value="Genomic_DNA"/>
</dbReference>
<protein>
    <recommendedName>
        <fullName evidence="1">F-box domain-containing protein</fullName>
    </recommendedName>
</protein>
<gene>
    <name evidence="2" type="ORF">INT48_007571</name>
</gene>
<evidence type="ECO:0000313" key="3">
    <source>
        <dbReference type="Proteomes" id="UP000613177"/>
    </source>
</evidence>
<evidence type="ECO:0000259" key="1">
    <source>
        <dbReference type="Pfam" id="PF12937"/>
    </source>
</evidence>
<accession>A0A8H7SMA8</accession>
<feature type="domain" description="F-box" evidence="1">
    <location>
        <begin position="9"/>
        <end position="46"/>
    </location>
</feature>
<organism evidence="2 3">
    <name type="scientific">Thamnidium elegans</name>
    <dbReference type="NCBI Taxonomy" id="101142"/>
    <lineage>
        <taxon>Eukaryota</taxon>
        <taxon>Fungi</taxon>
        <taxon>Fungi incertae sedis</taxon>
        <taxon>Mucoromycota</taxon>
        <taxon>Mucoromycotina</taxon>
        <taxon>Mucoromycetes</taxon>
        <taxon>Mucorales</taxon>
        <taxon>Mucorineae</taxon>
        <taxon>Mucoraceae</taxon>
        <taxon>Thamnidium</taxon>
    </lineage>
</organism>
<comment type="caution">
    <text evidence="2">The sequence shown here is derived from an EMBL/GenBank/DDBJ whole genome shotgun (WGS) entry which is preliminary data.</text>
</comment>
<dbReference type="AlphaFoldDB" id="A0A8H7SMA8"/>
<evidence type="ECO:0000313" key="2">
    <source>
        <dbReference type="EMBL" id="KAG2231060.1"/>
    </source>
</evidence>
<dbReference type="Proteomes" id="UP000613177">
    <property type="component" value="Unassembled WGS sequence"/>
</dbReference>
<dbReference type="Pfam" id="PF12937">
    <property type="entry name" value="F-box-like"/>
    <property type="match status" value="1"/>
</dbReference>